<name>A0ACC2TU59_9FUNG</name>
<evidence type="ECO:0000313" key="2">
    <source>
        <dbReference type="Proteomes" id="UP001165960"/>
    </source>
</evidence>
<accession>A0ACC2TU59</accession>
<gene>
    <name evidence="1" type="ORF">DSO57_1010465</name>
</gene>
<keyword evidence="2" id="KW-1185">Reference proteome</keyword>
<comment type="caution">
    <text evidence="1">The sequence shown here is derived from an EMBL/GenBank/DDBJ whole genome shotgun (WGS) entry which is preliminary data.</text>
</comment>
<sequence length="101" mass="11089">MSELIDSVNDMFVPCLSVGPSLTSRLAELSSVVTTQGQNLDVTEWQTTLATNTGICTAETLTTLEESVCQLWSRQPPSKSEAEFSPRIVKYAAWVLIYTNS</sequence>
<evidence type="ECO:0000313" key="1">
    <source>
        <dbReference type="EMBL" id="KAJ9078093.1"/>
    </source>
</evidence>
<reference evidence="1" key="1">
    <citation type="submission" date="2022-04" db="EMBL/GenBank/DDBJ databases">
        <title>Genome of the entomopathogenic fungus Entomophthora muscae.</title>
        <authorList>
            <person name="Elya C."/>
            <person name="Lovett B.R."/>
            <person name="Lee E."/>
            <person name="Macias A.M."/>
            <person name="Hajek A.E."/>
            <person name="De Bivort B.L."/>
            <person name="Kasson M.T."/>
            <person name="De Fine Licht H.H."/>
            <person name="Stajich J.E."/>
        </authorList>
    </citation>
    <scope>NUCLEOTIDE SEQUENCE</scope>
    <source>
        <strain evidence="1">Berkeley</strain>
    </source>
</reference>
<organism evidence="1 2">
    <name type="scientific">Entomophthora muscae</name>
    <dbReference type="NCBI Taxonomy" id="34485"/>
    <lineage>
        <taxon>Eukaryota</taxon>
        <taxon>Fungi</taxon>
        <taxon>Fungi incertae sedis</taxon>
        <taxon>Zoopagomycota</taxon>
        <taxon>Entomophthoromycotina</taxon>
        <taxon>Entomophthoromycetes</taxon>
        <taxon>Entomophthorales</taxon>
        <taxon>Entomophthoraceae</taxon>
        <taxon>Entomophthora</taxon>
    </lineage>
</organism>
<dbReference type="Proteomes" id="UP001165960">
    <property type="component" value="Unassembled WGS sequence"/>
</dbReference>
<proteinExistence type="predicted"/>
<protein>
    <submittedName>
        <fullName evidence="1">Uncharacterized protein</fullName>
    </submittedName>
</protein>
<dbReference type="EMBL" id="QTSX02002164">
    <property type="protein sequence ID" value="KAJ9078093.1"/>
    <property type="molecule type" value="Genomic_DNA"/>
</dbReference>